<organism evidence="1 2">
    <name type="scientific">Tanacetum coccineum</name>
    <dbReference type="NCBI Taxonomy" id="301880"/>
    <lineage>
        <taxon>Eukaryota</taxon>
        <taxon>Viridiplantae</taxon>
        <taxon>Streptophyta</taxon>
        <taxon>Embryophyta</taxon>
        <taxon>Tracheophyta</taxon>
        <taxon>Spermatophyta</taxon>
        <taxon>Magnoliopsida</taxon>
        <taxon>eudicotyledons</taxon>
        <taxon>Gunneridae</taxon>
        <taxon>Pentapetalae</taxon>
        <taxon>asterids</taxon>
        <taxon>campanulids</taxon>
        <taxon>Asterales</taxon>
        <taxon>Asteraceae</taxon>
        <taxon>Asteroideae</taxon>
        <taxon>Anthemideae</taxon>
        <taxon>Anthemidinae</taxon>
        <taxon>Tanacetum</taxon>
    </lineage>
</organism>
<reference evidence="1" key="2">
    <citation type="submission" date="2022-01" db="EMBL/GenBank/DDBJ databases">
        <authorList>
            <person name="Yamashiro T."/>
            <person name="Shiraishi A."/>
            <person name="Satake H."/>
            <person name="Nakayama K."/>
        </authorList>
    </citation>
    <scope>NUCLEOTIDE SEQUENCE</scope>
</reference>
<evidence type="ECO:0000313" key="2">
    <source>
        <dbReference type="Proteomes" id="UP001151760"/>
    </source>
</evidence>
<reference evidence="1" key="1">
    <citation type="journal article" date="2022" name="Int. J. Mol. Sci.">
        <title>Draft Genome of Tanacetum Coccineum: Genomic Comparison of Closely Related Tanacetum-Family Plants.</title>
        <authorList>
            <person name="Yamashiro T."/>
            <person name="Shiraishi A."/>
            <person name="Nakayama K."/>
            <person name="Satake H."/>
        </authorList>
    </citation>
    <scope>NUCLEOTIDE SEQUENCE</scope>
</reference>
<keyword evidence="2" id="KW-1185">Reference proteome</keyword>
<proteinExistence type="predicted"/>
<dbReference type="Proteomes" id="UP001151760">
    <property type="component" value="Unassembled WGS sequence"/>
</dbReference>
<evidence type="ECO:0000313" key="1">
    <source>
        <dbReference type="EMBL" id="GJS95033.1"/>
    </source>
</evidence>
<dbReference type="EMBL" id="BQNB010011777">
    <property type="protein sequence ID" value="GJS95033.1"/>
    <property type="molecule type" value="Genomic_DNA"/>
</dbReference>
<gene>
    <name evidence="1" type="ORF">Tco_0802001</name>
</gene>
<protein>
    <submittedName>
        <fullName evidence="1">Uncharacterized protein</fullName>
    </submittedName>
</protein>
<name>A0ABQ5A1V1_9ASTR</name>
<comment type="caution">
    <text evidence="1">The sequence shown here is derived from an EMBL/GenBank/DDBJ whole genome shotgun (WGS) entry which is preliminary data.</text>
</comment>
<sequence length="80" mass="8448">MLATTILTVSPFIEFLDAKCDGSVCGKASPKPLMPSQMQGDGVIRRLDGVSLCQSKEALGRFGGMTASQNPSDAVRAQFL</sequence>
<accession>A0ABQ5A1V1</accession>